<feature type="compositionally biased region" description="Polar residues" evidence="1">
    <location>
        <begin position="122"/>
        <end position="137"/>
    </location>
</feature>
<dbReference type="EMBL" id="KN846990">
    <property type="protein sequence ID" value="KIW91827.1"/>
    <property type="molecule type" value="Genomic_DNA"/>
</dbReference>
<feature type="region of interest" description="Disordered" evidence="1">
    <location>
        <begin position="112"/>
        <end position="273"/>
    </location>
</feature>
<accession>A0A0D2FZD3</accession>
<organism evidence="2 3">
    <name type="scientific">Cladophialophora bantiana (strain ATCC 10958 / CBS 173.52 / CDC B-1940 / NIH 8579)</name>
    <name type="common">Xylohypha bantiana</name>
    <dbReference type="NCBI Taxonomy" id="1442370"/>
    <lineage>
        <taxon>Eukaryota</taxon>
        <taxon>Fungi</taxon>
        <taxon>Dikarya</taxon>
        <taxon>Ascomycota</taxon>
        <taxon>Pezizomycotina</taxon>
        <taxon>Eurotiomycetes</taxon>
        <taxon>Chaetothyriomycetidae</taxon>
        <taxon>Chaetothyriales</taxon>
        <taxon>Herpotrichiellaceae</taxon>
        <taxon>Cladophialophora</taxon>
    </lineage>
</organism>
<feature type="compositionally biased region" description="Low complexity" evidence="1">
    <location>
        <begin position="177"/>
        <end position="187"/>
    </location>
</feature>
<dbReference type="HOGENOM" id="CLU_754403_0_0_1"/>
<proteinExistence type="predicted"/>
<dbReference type="RefSeq" id="XP_016618496.1">
    <property type="nucleotide sequence ID" value="XM_016765527.1"/>
</dbReference>
<dbReference type="GeneID" id="27700725"/>
<feature type="compositionally biased region" description="Basic and acidic residues" evidence="1">
    <location>
        <begin position="198"/>
        <end position="210"/>
    </location>
</feature>
<evidence type="ECO:0000313" key="2">
    <source>
        <dbReference type="EMBL" id="KIW91827.1"/>
    </source>
</evidence>
<evidence type="ECO:0000313" key="3">
    <source>
        <dbReference type="Proteomes" id="UP000053789"/>
    </source>
</evidence>
<protein>
    <submittedName>
        <fullName evidence="2">Uncharacterized protein</fullName>
    </submittedName>
</protein>
<dbReference type="AlphaFoldDB" id="A0A0D2FZD3"/>
<feature type="compositionally biased region" description="Polar residues" evidence="1">
    <location>
        <begin position="231"/>
        <end position="241"/>
    </location>
</feature>
<keyword evidence="3" id="KW-1185">Reference proteome</keyword>
<evidence type="ECO:0000256" key="1">
    <source>
        <dbReference type="SAM" id="MobiDB-lite"/>
    </source>
</evidence>
<sequence>MSGLDMNLYNAEEDDRPYPSDSDQIDIHGGPPHLPSQVGDETFDVEDEPGAGVENVGASTYGEWEVVPQDPDWDMVPHDEGLDSRQAFKREAPLKANWVVCEKGRNGEVQMFEVSQSKHTDVSSASTENSDLKSVSSPDFGEGATTPIGMRVSARPDPEDASQMTRERNSDTLVLESQTPPSSQTSSRLGPSNPAPLRRSDERLRPEMKVRSRQLKSTPARAGARKDGSGNAPQSVPTRISTGHIARPNPNHNPNKTRPFSPDEKELPFPAPKAAAVAAQDSRRQRHCQIADQLRMQAD</sequence>
<name>A0A0D2FZD3_CLAB1</name>
<reference evidence="2" key="1">
    <citation type="submission" date="2015-01" db="EMBL/GenBank/DDBJ databases">
        <title>The Genome Sequence of Cladophialophora bantiana CBS 173.52.</title>
        <authorList>
            <consortium name="The Broad Institute Genomics Platform"/>
            <person name="Cuomo C."/>
            <person name="de Hoog S."/>
            <person name="Gorbushina A."/>
            <person name="Stielow B."/>
            <person name="Teixiera M."/>
            <person name="Abouelleil A."/>
            <person name="Chapman S.B."/>
            <person name="Priest M."/>
            <person name="Young S.K."/>
            <person name="Wortman J."/>
            <person name="Nusbaum C."/>
            <person name="Birren B."/>
        </authorList>
    </citation>
    <scope>NUCLEOTIDE SEQUENCE [LARGE SCALE GENOMIC DNA]</scope>
    <source>
        <strain evidence="2">CBS 173.52</strain>
    </source>
</reference>
<feature type="region of interest" description="Disordered" evidence="1">
    <location>
        <begin position="1"/>
        <end position="60"/>
    </location>
</feature>
<dbReference type="OrthoDB" id="4157873at2759"/>
<dbReference type="Proteomes" id="UP000053789">
    <property type="component" value="Unassembled WGS sequence"/>
</dbReference>
<dbReference type="VEuPathDB" id="FungiDB:Z519_07797"/>
<gene>
    <name evidence="2" type="ORF">Z519_07797</name>
</gene>